<sequence>MLLRSFELKEGNFFIAMEYYGLILNRTFVVIILNDRLIGLKVSGAISAEGGHNPFTIAATRALAVKGDLQNPFAYVKQKYTRQLLDEDILGSAILKVDSANFEIFKRDIIEVTYDARKKWGMGPYPHDGKVYVKTAGKTREFIILGAQSGEDIRRWILGDKKAKMDFAVTV</sequence>
<dbReference type="EMBL" id="CP042437">
    <property type="protein sequence ID" value="QEC76296.1"/>
    <property type="molecule type" value="Genomic_DNA"/>
</dbReference>
<dbReference type="AlphaFoldDB" id="A0A5B8W0J2"/>
<protein>
    <submittedName>
        <fullName evidence="1">Uncharacterized protein</fullName>
    </submittedName>
</protein>
<gene>
    <name evidence="1" type="ORF">FSB76_10195</name>
</gene>
<keyword evidence="2" id="KW-1185">Reference proteome</keyword>
<dbReference type="RefSeq" id="WP_147053473.1">
    <property type="nucleotide sequence ID" value="NZ_CP042437.1"/>
</dbReference>
<evidence type="ECO:0000313" key="1">
    <source>
        <dbReference type="EMBL" id="QEC76296.1"/>
    </source>
</evidence>
<organism evidence="1 2">
    <name type="scientific">Mucilaginibacter ginsenosidivorax</name>
    <dbReference type="NCBI Taxonomy" id="862126"/>
    <lineage>
        <taxon>Bacteria</taxon>
        <taxon>Pseudomonadati</taxon>
        <taxon>Bacteroidota</taxon>
        <taxon>Sphingobacteriia</taxon>
        <taxon>Sphingobacteriales</taxon>
        <taxon>Sphingobacteriaceae</taxon>
        <taxon>Mucilaginibacter</taxon>
    </lineage>
</organism>
<dbReference type="KEGG" id="mgk:FSB76_10195"/>
<evidence type="ECO:0000313" key="2">
    <source>
        <dbReference type="Proteomes" id="UP000321362"/>
    </source>
</evidence>
<name>A0A5B8W0J2_9SPHI</name>
<proteinExistence type="predicted"/>
<dbReference type="OrthoDB" id="981690at2"/>
<reference evidence="1 2" key="1">
    <citation type="journal article" date="2013" name="J. Microbiol.">
        <title>Mucilaginibacter ginsenosidivorax sp. nov., with ginsenoside converting activity isolated from sediment.</title>
        <authorList>
            <person name="Kim J.K."/>
            <person name="Choi T.E."/>
            <person name="Liu Q.M."/>
            <person name="Park H.Y."/>
            <person name="Yi T.H."/>
            <person name="Yoon M.H."/>
            <person name="Kim S.C."/>
            <person name="Im W.T."/>
        </authorList>
    </citation>
    <scope>NUCLEOTIDE SEQUENCE [LARGE SCALE GENOMIC DNA]</scope>
    <source>
        <strain evidence="1 2">KHI28</strain>
    </source>
</reference>
<accession>A0A5B8W0J2</accession>
<dbReference type="Proteomes" id="UP000321362">
    <property type="component" value="Chromosome"/>
</dbReference>